<dbReference type="Proteomes" id="UP000003824">
    <property type="component" value="Unassembled WGS sequence"/>
</dbReference>
<evidence type="ECO:0000256" key="5">
    <source>
        <dbReference type="ARBA" id="ARBA00023136"/>
    </source>
</evidence>
<dbReference type="PANTHER" id="PTHR43701:SF2">
    <property type="entry name" value="MEMBRANE TRANSPORTER PROTEIN YJNA-RELATED"/>
    <property type="match status" value="1"/>
</dbReference>
<accession>D6A3W7</accession>
<feature type="transmembrane region" description="Helical" evidence="6">
    <location>
        <begin position="213"/>
        <end position="233"/>
    </location>
</feature>
<evidence type="ECO:0000256" key="1">
    <source>
        <dbReference type="ARBA" id="ARBA00004141"/>
    </source>
</evidence>
<dbReference type="EMBL" id="DS999641">
    <property type="protein sequence ID" value="EFE71521.2"/>
    <property type="molecule type" value="Genomic_DNA"/>
</dbReference>
<keyword evidence="6" id="KW-1003">Cell membrane</keyword>
<comment type="subcellular location">
    <subcellularLocation>
        <location evidence="6">Cell membrane</location>
        <topology evidence="6">Multi-pass membrane protein</topology>
    </subcellularLocation>
    <subcellularLocation>
        <location evidence="1">Membrane</location>
        <topology evidence="1">Multi-pass membrane protein</topology>
    </subcellularLocation>
</comment>
<dbReference type="InterPro" id="IPR051598">
    <property type="entry name" value="TSUP/Inactive_protease-like"/>
</dbReference>
<evidence type="ECO:0000256" key="4">
    <source>
        <dbReference type="ARBA" id="ARBA00022989"/>
    </source>
</evidence>
<name>D6A3W7_STRV1</name>
<reference evidence="9" key="1">
    <citation type="submission" date="2008-12" db="EMBL/GenBank/DDBJ databases">
        <title>Annotation of Streptomyces ghanaensis ATCC 14672.</title>
        <authorList>
            <consortium name="The Broad Institute Genome Sequencing Platform"/>
            <consortium name="Broad Institute Microbial Sequencing Center"/>
            <person name="Fischbach M."/>
            <person name="Ward D."/>
            <person name="Young S."/>
            <person name="Kodira C.D."/>
            <person name="Zeng Q."/>
            <person name="Koehrsen M."/>
            <person name="Godfrey P."/>
            <person name="Alvarado L."/>
            <person name="Berlin A.M."/>
            <person name="Borenstein D."/>
            <person name="Chen Z."/>
            <person name="Engels R."/>
            <person name="Freedman E."/>
            <person name="Gellesch M."/>
            <person name="Goldberg J."/>
            <person name="Griggs A."/>
            <person name="Gujja S."/>
            <person name="Heiman D.I."/>
            <person name="Hepburn T.A."/>
            <person name="Howarth C."/>
            <person name="Jen D."/>
            <person name="Larson L."/>
            <person name="Lewis B."/>
            <person name="Mehta T."/>
            <person name="Park D."/>
            <person name="Pearson M."/>
            <person name="Roberts A."/>
            <person name="Saif S."/>
            <person name="Shea T.D."/>
            <person name="Shenoy N."/>
            <person name="Sisk P."/>
            <person name="Stolte C."/>
            <person name="Sykes S.N."/>
            <person name="Walk T."/>
            <person name="White J."/>
            <person name="Yandava C."/>
            <person name="Straight P."/>
            <person name="Clardy J."/>
            <person name="Hung D."/>
            <person name="Kolter R."/>
            <person name="Mekalanos J."/>
            <person name="Walker S."/>
            <person name="Walsh C.T."/>
            <person name="Wieland B.L.C."/>
            <person name="Ilzarbe M."/>
            <person name="Galagan J."/>
            <person name="Nusbaum C."/>
            <person name="Birren B."/>
        </authorList>
    </citation>
    <scope>NUCLEOTIDE SEQUENCE [LARGE SCALE GENOMIC DNA]</scope>
    <source>
        <strain evidence="9">ATCC 14672 / DSM 40746 / JCM 4963 / KCTC 9882 / NRRL B-12104 / FH 1290</strain>
    </source>
</reference>
<feature type="region of interest" description="Disordered" evidence="7">
    <location>
        <begin position="1"/>
        <end position="206"/>
    </location>
</feature>
<feature type="transmembrane region" description="Helical" evidence="6">
    <location>
        <begin position="438"/>
        <end position="456"/>
    </location>
</feature>
<feature type="transmembrane region" description="Helical" evidence="6">
    <location>
        <begin position="245"/>
        <end position="274"/>
    </location>
</feature>
<dbReference type="InterPro" id="IPR002781">
    <property type="entry name" value="TM_pro_TauE-like"/>
</dbReference>
<sequence length="460" mass="46527">MARCGCTAREACVPPSPRPSSMPRAAMSWPWTTPSTRPGGPGSPSAAPDGTEPHRTAPNRTGRRGRRGPCRPSGPARGTEARNRHEHLPTGPERPGPRDRAGGGRAYRSRERGSGHRRRAARCPRSPRTAGGARSPSRPPAAARTGRGGRADRGHAGATPGRDLPFGQPVPAGRRTARGPGSTGRGRDRWHEGTGRGGTAGGGLARQERHRHVSALVLALTAGAVVGLALGALGGGGSVLAVPALIYLLGFTPVAATTASLVIVVFTSVTALSAHARDGHVRWRTGLLFAAAGIGPAMLGGALAGRLPEAALTAAFAGVAAAAALRMLRTRPLADTAAPVRPGRAAAAGAGLGAVTGVLGVGGGFLAVPALVGVLGLRMRDAVGTSLLVITVNSLATLVMRAGTVDRLDWAVVGPFIGAATLGAWDGKRLAAKASGRVLQRIFAVALLAVAAFMLIDAVT</sequence>
<evidence type="ECO:0000313" key="8">
    <source>
        <dbReference type="EMBL" id="EFE71521.2"/>
    </source>
</evidence>
<feature type="compositionally biased region" description="Low complexity" evidence="7">
    <location>
        <begin position="123"/>
        <end position="145"/>
    </location>
</feature>
<feature type="compositionally biased region" description="Basic and acidic residues" evidence="7">
    <location>
        <begin position="79"/>
        <end position="88"/>
    </location>
</feature>
<keyword evidence="3 6" id="KW-0812">Transmembrane</keyword>
<dbReference type="Pfam" id="PF01925">
    <property type="entry name" value="TauE"/>
    <property type="match status" value="1"/>
</dbReference>
<comment type="similarity">
    <text evidence="2 6">Belongs to the 4-toluene sulfonate uptake permease (TSUP) (TC 2.A.102) family.</text>
</comment>
<keyword evidence="5 6" id="KW-0472">Membrane</keyword>
<feature type="compositionally biased region" description="Low complexity" evidence="7">
    <location>
        <begin position="21"/>
        <end position="60"/>
    </location>
</feature>
<evidence type="ECO:0000256" key="3">
    <source>
        <dbReference type="ARBA" id="ARBA00022692"/>
    </source>
</evidence>
<feature type="transmembrane region" description="Helical" evidence="6">
    <location>
        <begin position="382"/>
        <end position="400"/>
    </location>
</feature>
<evidence type="ECO:0000256" key="2">
    <source>
        <dbReference type="ARBA" id="ARBA00009142"/>
    </source>
</evidence>
<organism evidence="8 9">
    <name type="scientific">Streptomyces viridosporus (strain ATCC 14672 / DSM 40746 / JCM 4963 / KCTC 9882 / NRRL B-12104 / FH 1290)</name>
    <name type="common">Streptomyces ghanaensis</name>
    <dbReference type="NCBI Taxonomy" id="566461"/>
    <lineage>
        <taxon>Bacteria</taxon>
        <taxon>Bacillati</taxon>
        <taxon>Actinomycetota</taxon>
        <taxon>Actinomycetes</taxon>
        <taxon>Kitasatosporales</taxon>
        <taxon>Streptomycetaceae</taxon>
        <taxon>Streptomyces</taxon>
    </lineage>
</organism>
<gene>
    <name evidence="8" type="ORF">SSFG_06759</name>
</gene>
<feature type="transmembrane region" description="Helical" evidence="6">
    <location>
        <begin position="349"/>
        <end position="376"/>
    </location>
</feature>
<keyword evidence="4 6" id="KW-1133">Transmembrane helix</keyword>
<feature type="compositionally biased region" description="Basic and acidic residues" evidence="7">
    <location>
        <begin position="95"/>
        <end position="114"/>
    </location>
</feature>
<feature type="compositionally biased region" description="Basic and acidic residues" evidence="7">
    <location>
        <begin position="185"/>
        <end position="194"/>
    </location>
</feature>
<dbReference type="PANTHER" id="PTHR43701">
    <property type="entry name" value="MEMBRANE TRANSPORTER PROTEIN MJ0441-RELATED"/>
    <property type="match status" value="1"/>
</dbReference>
<evidence type="ECO:0000256" key="6">
    <source>
        <dbReference type="RuleBase" id="RU363041"/>
    </source>
</evidence>
<feature type="transmembrane region" description="Helical" evidence="6">
    <location>
        <begin position="286"/>
        <end position="304"/>
    </location>
</feature>
<dbReference type="eggNOG" id="COG0730">
    <property type="taxonomic scope" value="Bacteria"/>
</dbReference>
<proteinExistence type="inferred from homology"/>
<feature type="compositionally biased region" description="Gly residues" evidence="7">
    <location>
        <begin position="195"/>
        <end position="204"/>
    </location>
</feature>
<protein>
    <recommendedName>
        <fullName evidence="6">Probable membrane transporter protein</fullName>
    </recommendedName>
</protein>
<dbReference type="GO" id="GO:0005886">
    <property type="term" value="C:plasma membrane"/>
    <property type="evidence" value="ECO:0007669"/>
    <property type="project" value="UniProtKB-SubCell"/>
</dbReference>
<dbReference type="AlphaFoldDB" id="D6A3W7"/>
<evidence type="ECO:0000313" key="9">
    <source>
        <dbReference type="Proteomes" id="UP000003824"/>
    </source>
</evidence>
<evidence type="ECO:0000256" key="7">
    <source>
        <dbReference type="SAM" id="MobiDB-lite"/>
    </source>
</evidence>